<gene>
    <name evidence="5" type="ORF">IHQ72_13440</name>
</gene>
<evidence type="ECO:0000256" key="3">
    <source>
        <dbReference type="ARBA" id="ARBA00022729"/>
    </source>
</evidence>
<dbReference type="RefSeq" id="WP_258122884.1">
    <property type="nucleotide sequence ID" value="NZ_CP062229.1"/>
</dbReference>
<dbReference type="InterPro" id="IPR039424">
    <property type="entry name" value="SBP_5"/>
</dbReference>
<dbReference type="InterPro" id="IPR030678">
    <property type="entry name" value="Peptide/Ni-bd"/>
</dbReference>
<dbReference type="Gene3D" id="3.90.76.10">
    <property type="entry name" value="Dipeptide-binding Protein, Domain 1"/>
    <property type="match status" value="1"/>
</dbReference>
<dbReference type="Proteomes" id="UP001058098">
    <property type="component" value="Chromosome"/>
</dbReference>
<dbReference type="PROSITE" id="PS51318">
    <property type="entry name" value="TAT"/>
    <property type="match status" value="1"/>
</dbReference>
<keyword evidence="3" id="KW-0732">Signal</keyword>
<dbReference type="Gene3D" id="3.10.105.10">
    <property type="entry name" value="Dipeptide-binding Protein, Domain 3"/>
    <property type="match status" value="1"/>
</dbReference>
<comment type="similarity">
    <text evidence="2">Belongs to the bacterial solute-binding protein 5 family.</text>
</comment>
<dbReference type="InterPro" id="IPR000914">
    <property type="entry name" value="SBP_5_dom"/>
</dbReference>
<dbReference type="Gene3D" id="3.40.190.10">
    <property type="entry name" value="Periplasmic binding protein-like II"/>
    <property type="match status" value="1"/>
</dbReference>
<evidence type="ECO:0000259" key="4">
    <source>
        <dbReference type="Pfam" id="PF00496"/>
    </source>
</evidence>
<evidence type="ECO:0000256" key="2">
    <source>
        <dbReference type="ARBA" id="ARBA00005695"/>
    </source>
</evidence>
<dbReference type="Pfam" id="PF00496">
    <property type="entry name" value="SBP_bac_5"/>
    <property type="match status" value="1"/>
</dbReference>
<keyword evidence="6" id="KW-1185">Reference proteome</keyword>
<dbReference type="PANTHER" id="PTHR30290">
    <property type="entry name" value="PERIPLASMIC BINDING COMPONENT OF ABC TRANSPORTER"/>
    <property type="match status" value="1"/>
</dbReference>
<dbReference type="EMBL" id="CP062229">
    <property type="protein sequence ID" value="UVC17993.1"/>
    <property type="molecule type" value="Genomic_DNA"/>
</dbReference>
<dbReference type="SUPFAM" id="SSF53850">
    <property type="entry name" value="Periplasmic binding protein-like II"/>
    <property type="match status" value="1"/>
</dbReference>
<dbReference type="InterPro" id="IPR006311">
    <property type="entry name" value="TAT_signal"/>
</dbReference>
<evidence type="ECO:0000313" key="6">
    <source>
        <dbReference type="Proteomes" id="UP001058098"/>
    </source>
</evidence>
<evidence type="ECO:0000256" key="1">
    <source>
        <dbReference type="ARBA" id="ARBA00004418"/>
    </source>
</evidence>
<feature type="domain" description="Solute-binding protein family 5" evidence="4">
    <location>
        <begin position="109"/>
        <end position="452"/>
    </location>
</feature>
<evidence type="ECO:0000313" key="5">
    <source>
        <dbReference type="EMBL" id="UVC17993.1"/>
    </source>
</evidence>
<organism evidence="5 6">
    <name type="scientific">Mesorhizobium onobrychidis</name>
    <dbReference type="NCBI Taxonomy" id="2775404"/>
    <lineage>
        <taxon>Bacteria</taxon>
        <taxon>Pseudomonadati</taxon>
        <taxon>Pseudomonadota</taxon>
        <taxon>Alphaproteobacteria</taxon>
        <taxon>Hyphomicrobiales</taxon>
        <taxon>Phyllobacteriaceae</taxon>
        <taxon>Mesorhizobium</taxon>
    </lineage>
</organism>
<comment type="subcellular location">
    <subcellularLocation>
        <location evidence="1">Periplasm</location>
    </subcellularLocation>
</comment>
<reference evidence="5" key="1">
    <citation type="submission" date="2020-09" db="EMBL/GenBank/DDBJ databases">
        <title>Rhizobia associated with sainfoin plants.</title>
        <authorList>
            <person name="Asharfi S."/>
            <person name="Kuzmanovic N."/>
            <person name="Bunk B."/>
            <person name="Sproeer C."/>
            <person name="Becker M."/>
            <person name="Thuenen T."/>
        </authorList>
    </citation>
    <scope>NUCLEOTIDE SEQUENCE</scope>
    <source>
        <strain evidence="5">OM4</strain>
    </source>
</reference>
<dbReference type="PANTHER" id="PTHR30290:SF38">
    <property type="entry name" value="D,D-DIPEPTIDE-BINDING PERIPLASMIC PROTEIN DDPA-RELATED"/>
    <property type="match status" value="1"/>
</dbReference>
<sequence length="549" mass="60887">MTFFNRNGKPVSIIVAKMAVEATAGQIDRREFLAISSAMGASAATAYAMLGIAAPTSAMAQTPKRGGVLKVAMLVKPMKDPRTFDWVEGSNAARQFLEPLVKYERDFTFKPMLLESWDVNDDATEYVLHVRKGVKWNNGDDFNADDVVFNLNRWCDRSVEGNSMAGRMAALVDPTTGKARDGAIVRVDDHTVKLVLLSSDITIIPGFVDYPALIVHRGYEKMGGDLIKNPIGTGPFELVSYKVGDRVVVKRRENGTWWGGEAYLDGVEFIDYGNDPSAMANAFESGEVHTNYETNADFVPILDKMGLVKSEVVTSATIVARTNVTNAPFKDQRVRKALQLAVENAAVLKLAYDGMGSLAENHHVCPIHPEYAELPKIARDLEKAKALMAEAGQADHEFELITVDEEWQKNAGDVVAAQQREAGFKVKRTVIPGSSFWNDWTKYPYSMTIWNMRPLGVQVLALAYRSGEAWNETGFADPEFDAKLNAAMKVADVAKRKILMADVEKLLQDSGIITQPFWRKFYNHSVAAVKNHGMHQTNEINLEAVWLDE</sequence>
<dbReference type="PIRSF" id="PIRSF002741">
    <property type="entry name" value="MppA"/>
    <property type="match status" value="1"/>
</dbReference>
<dbReference type="CDD" id="cd08503">
    <property type="entry name" value="PBP2_NikA_DppA_OppA_like_17"/>
    <property type="match status" value="1"/>
</dbReference>
<protein>
    <submittedName>
        <fullName evidence="5">ABC transporter substrate-binding protein</fullName>
    </submittedName>
</protein>
<proteinExistence type="inferred from homology"/>
<name>A0ABY5R3E4_9HYPH</name>
<accession>A0ABY5R3E4</accession>